<evidence type="ECO:0000256" key="1">
    <source>
        <dbReference type="SAM" id="SignalP"/>
    </source>
</evidence>
<keyword evidence="1" id="KW-0732">Signal</keyword>
<dbReference type="OrthoDB" id="212892at2"/>
<dbReference type="EMBL" id="CP036433">
    <property type="protein sequence ID" value="QDU95265.1"/>
    <property type="molecule type" value="Genomic_DNA"/>
</dbReference>
<gene>
    <name evidence="2" type="ORF">Pla8534_30800</name>
</gene>
<evidence type="ECO:0000313" key="2">
    <source>
        <dbReference type="EMBL" id="QDU95265.1"/>
    </source>
</evidence>
<dbReference type="RefSeq" id="WP_145054023.1">
    <property type="nucleotide sequence ID" value="NZ_CP036433.1"/>
</dbReference>
<evidence type="ECO:0008006" key="4">
    <source>
        <dbReference type="Google" id="ProtNLM"/>
    </source>
</evidence>
<feature type="signal peptide" evidence="1">
    <location>
        <begin position="1"/>
        <end position="22"/>
    </location>
</feature>
<protein>
    <recommendedName>
        <fullName evidence="4">HEAT repeat protein</fullName>
    </recommendedName>
</protein>
<sequence length="389" mass="42364" precursor="true">MLRTFLAAAGVLAAVCAAPLLGAEIEVAPLVKTIQGVGPKGEGNVAAGKAWRTLSQADVSQLPEILAGFDDAGPLAVNYLRAAVDTIAESAHKKGEQLPLAALNAFLADRNHAPRARRAAFEWIVRVNPAAEAELIPSMLDDPSLELRREAVAHKLEEAKALADAKNEEAATAAYRAAMTAARDLDQIKLADKALEDRGIEVDLPAHFGFIQRWQLIGPFDNTDKAGFAVAYPPENEFLADAEYAGKAGNVSWKSHTEVDDYGLVDLNKVVGKHMGAIVYARAEFIADEARPVDVRLGCINANKVWLNGELLTANEVYHANRSVDQYVGEGRLKKGKNVILVKICQNEQTENWAQDWQFQLRVCDKFGTAVLSQDRPLKRTAALDRLLR</sequence>
<reference evidence="2 3" key="1">
    <citation type="submission" date="2019-02" db="EMBL/GenBank/DDBJ databases">
        <title>Deep-cultivation of Planctomycetes and their phenomic and genomic characterization uncovers novel biology.</title>
        <authorList>
            <person name="Wiegand S."/>
            <person name="Jogler M."/>
            <person name="Boedeker C."/>
            <person name="Pinto D."/>
            <person name="Vollmers J."/>
            <person name="Rivas-Marin E."/>
            <person name="Kohn T."/>
            <person name="Peeters S.H."/>
            <person name="Heuer A."/>
            <person name="Rast P."/>
            <person name="Oberbeckmann S."/>
            <person name="Bunk B."/>
            <person name="Jeske O."/>
            <person name="Meyerdierks A."/>
            <person name="Storesund J.E."/>
            <person name="Kallscheuer N."/>
            <person name="Luecker S."/>
            <person name="Lage O.M."/>
            <person name="Pohl T."/>
            <person name="Merkel B.J."/>
            <person name="Hornburger P."/>
            <person name="Mueller R.-W."/>
            <person name="Bruemmer F."/>
            <person name="Labrenz M."/>
            <person name="Spormann A.M."/>
            <person name="Op den Camp H."/>
            <person name="Overmann J."/>
            <person name="Amann R."/>
            <person name="Jetten M.S.M."/>
            <person name="Mascher T."/>
            <person name="Medema M.H."/>
            <person name="Devos D.P."/>
            <person name="Kaster A.-K."/>
            <person name="Ovreas L."/>
            <person name="Rohde M."/>
            <person name="Galperin M.Y."/>
            <person name="Jogler C."/>
        </authorList>
    </citation>
    <scope>NUCLEOTIDE SEQUENCE [LARGE SCALE GENOMIC DNA]</scope>
    <source>
        <strain evidence="2 3">Pla85_3_4</strain>
    </source>
</reference>
<proteinExistence type="predicted"/>
<feature type="chain" id="PRO_5021907362" description="HEAT repeat protein" evidence="1">
    <location>
        <begin position="23"/>
        <end position="389"/>
    </location>
</feature>
<dbReference type="Proteomes" id="UP000317648">
    <property type="component" value="Chromosome"/>
</dbReference>
<dbReference type="AlphaFoldDB" id="A0A518DTV0"/>
<name>A0A518DTV0_9BACT</name>
<accession>A0A518DTV0</accession>
<keyword evidence="3" id="KW-1185">Reference proteome</keyword>
<evidence type="ECO:0000313" key="3">
    <source>
        <dbReference type="Proteomes" id="UP000317648"/>
    </source>
</evidence>
<dbReference type="KEGG" id="lcre:Pla8534_30800"/>
<organism evidence="2 3">
    <name type="scientific">Lignipirellula cremea</name>
    <dbReference type="NCBI Taxonomy" id="2528010"/>
    <lineage>
        <taxon>Bacteria</taxon>
        <taxon>Pseudomonadati</taxon>
        <taxon>Planctomycetota</taxon>
        <taxon>Planctomycetia</taxon>
        <taxon>Pirellulales</taxon>
        <taxon>Pirellulaceae</taxon>
        <taxon>Lignipirellula</taxon>
    </lineage>
</organism>